<dbReference type="AlphaFoldDB" id="A0A0F5Q9F5"/>
<dbReference type="GO" id="GO:0009636">
    <property type="term" value="P:response to toxic substance"/>
    <property type="evidence" value="ECO:0007669"/>
    <property type="project" value="TreeGrafter"/>
</dbReference>
<feature type="transmembrane region" description="Helical" evidence="1">
    <location>
        <begin position="186"/>
        <end position="208"/>
    </location>
</feature>
<evidence type="ECO:0000313" key="3">
    <source>
        <dbReference type="Proteomes" id="UP000033411"/>
    </source>
</evidence>
<proteinExistence type="predicted"/>
<comment type="caution">
    <text evidence="2">The sequence shown here is derived from an EMBL/GenBank/DDBJ whole genome shotgun (WGS) entry which is preliminary data.</text>
</comment>
<keyword evidence="1" id="KW-0472">Membrane</keyword>
<feature type="transmembrane region" description="Helical" evidence="1">
    <location>
        <begin position="120"/>
        <end position="137"/>
    </location>
</feature>
<keyword evidence="1" id="KW-1133">Transmembrane helix</keyword>
<dbReference type="RefSeq" id="WP_046138753.1">
    <property type="nucleotide sequence ID" value="NZ_LANJ01000020.1"/>
</dbReference>
<evidence type="ECO:0000256" key="1">
    <source>
        <dbReference type="SAM" id="Phobius"/>
    </source>
</evidence>
<dbReference type="PATRIC" id="fig|1293439.3.peg.2427"/>
<feature type="transmembrane region" description="Helical" evidence="1">
    <location>
        <begin position="158"/>
        <end position="180"/>
    </location>
</feature>
<evidence type="ECO:0008006" key="4">
    <source>
        <dbReference type="Google" id="ProtNLM"/>
    </source>
</evidence>
<reference evidence="2 3" key="1">
    <citation type="submission" date="2015-03" db="EMBL/GenBank/DDBJ databases">
        <authorList>
            <person name="Lepp D."/>
            <person name="Hassan Y.I."/>
            <person name="Li X.-Z."/>
            <person name="Zhou T."/>
        </authorList>
    </citation>
    <scope>NUCLEOTIDE SEQUENCE [LARGE SCALE GENOMIC DNA]</scope>
    <source>
        <strain evidence="2 3">E84</strain>
    </source>
</reference>
<accession>A0A0F5Q9F5</accession>
<feature type="transmembrane region" description="Helical" evidence="1">
    <location>
        <begin position="89"/>
        <end position="108"/>
    </location>
</feature>
<feature type="transmembrane region" description="Helical" evidence="1">
    <location>
        <begin position="50"/>
        <end position="69"/>
    </location>
</feature>
<sequence>MKSLVTRFHLLLLSVTLAITGVGFFRIPADFAFPAHWTGSTADWQWPRDMALPVAPIMIIVLMAVFFAIGRALTANHYAKVQHILDPALTLALLVIASTQLGLLFTGIGSDLDFVRGTGFWLGAVMVVLGIVLFEAERHTYAGLRLPWPIASDGAWRLAHRAAGLVSGLAGLGLLAAAWFDVGTGILVMGFAGALLAPPLVAGIATLAGRQLYRSRA</sequence>
<keyword evidence="3" id="KW-1185">Reference proteome</keyword>
<dbReference type="PANTHER" id="PTHR37810:SF5">
    <property type="entry name" value="IMMUNITY PROTEIN SDPI"/>
    <property type="match status" value="1"/>
</dbReference>
<protein>
    <recommendedName>
        <fullName evidence="4">DUF1648 domain-containing protein</fullName>
    </recommendedName>
</protein>
<dbReference type="EMBL" id="LANJ01000020">
    <property type="protein sequence ID" value="KKC36649.1"/>
    <property type="molecule type" value="Genomic_DNA"/>
</dbReference>
<evidence type="ECO:0000313" key="2">
    <source>
        <dbReference type="EMBL" id="KKC36649.1"/>
    </source>
</evidence>
<dbReference type="InterPro" id="IPR025962">
    <property type="entry name" value="SdpI/YhfL"/>
</dbReference>
<dbReference type="STRING" id="1293439.WH87_13480"/>
<organism evidence="2 3">
    <name type="scientific">Devosia epidermidihirudinis</name>
    <dbReference type="NCBI Taxonomy" id="1293439"/>
    <lineage>
        <taxon>Bacteria</taxon>
        <taxon>Pseudomonadati</taxon>
        <taxon>Pseudomonadota</taxon>
        <taxon>Alphaproteobacteria</taxon>
        <taxon>Hyphomicrobiales</taxon>
        <taxon>Devosiaceae</taxon>
        <taxon>Devosia</taxon>
    </lineage>
</organism>
<dbReference type="PANTHER" id="PTHR37810">
    <property type="entry name" value="IMMUNITY PROTEIN SDPI"/>
    <property type="match status" value="1"/>
</dbReference>
<keyword evidence="1" id="KW-0812">Transmembrane</keyword>
<dbReference type="Proteomes" id="UP000033411">
    <property type="component" value="Unassembled WGS sequence"/>
</dbReference>
<gene>
    <name evidence="2" type="ORF">WH87_13480</name>
</gene>
<dbReference type="Pfam" id="PF13630">
    <property type="entry name" value="SdpI"/>
    <property type="match status" value="1"/>
</dbReference>
<name>A0A0F5Q9F5_9HYPH</name>